<evidence type="ECO:0000313" key="3">
    <source>
        <dbReference type="Proteomes" id="UP001464378"/>
    </source>
</evidence>
<dbReference type="EMBL" id="JBBMFK010000039">
    <property type="protein sequence ID" value="MEQ2444982.1"/>
    <property type="molecule type" value="Genomic_DNA"/>
</dbReference>
<dbReference type="InterPro" id="IPR026452">
    <property type="entry name" value="Surf_glycop_sig_pep"/>
</dbReference>
<accession>A0ABV1ECD4</accession>
<proteinExistence type="predicted"/>
<name>A0ABV1ECD4_9FIRM</name>
<keyword evidence="1" id="KW-0732">Signal</keyword>
<evidence type="ECO:0000256" key="1">
    <source>
        <dbReference type="SAM" id="SignalP"/>
    </source>
</evidence>
<dbReference type="NCBIfam" id="TIGR04207">
    <property type="entry name" value="halo_sig_pep"/>
    <property type="match status" value="1"/>
</dbReference>
<dbReference type="RefSeq" id="WP_349232643.1">
    <property type="nucleotide sequence ID" value="NZ_JBBMFK010000039.1"/>
</dbReference>
<feature type="signal peptide" evidence="1">
    <location>
        <begin position="1"/>
        <end position="22"/>
    </location>
</feature>
<dbReference type="Proteomes" id="UP001464378">
    <property type="component" value="Unassembled WGS sequence"/>
</dbReference>
<gene>
    <name evidence="2" type="ORF">WMO64_16135</name>
</gene>
<sequence length="213" mass="23128">MKKYAKKLTALALAALMVLSLAACGGNGGGSGGGKVTGIYLSPAQLGYSNMRPQYNYYLTTFDQQEITLMDDNTYCLILSSACFSALELAESTNDAKGNERTNYITKFYGTYTSQVNDLDEDLLDVTLSTPTRVVSSYDQTYWLDTDNWNDDMGKAVIPAQIDPSTGAAVADPNATPWTAEQYLESVAYPETTVQLNTKTASFDFTPGFLVQG</sequence>
<comment type="caution">
    <text evidence="2">The sequence shown here is derived from an EMBL/GenBank/DDBJ whole genome shotgun (WGS) entry which is preliminary data.</text>
</comment>
<evidence type="ECO:0000313" key="2">
    <source>
        <dbReference type="EMBL" id="MEQ2444982.1"/>
    </source>
</evidence>
<organism evidence="2 3">
    <name type="scientific">Pseudoflavonifractor intestinihominis</name>
    <dbReference type="NCBI Taxonomy" id="3133171"/>
    <lineage>
        <taxon>Bacteria</taxon>
        <taxon>Bacillati</taxon>
        <taxon>Bacillota</taxon>
        <taxon>Clostridia</taxon>
        <taxon>Eubacteriales</taxon>
        <taxon>Oscillospiraceae</taxon>
        <taxon>Pseudoflavonifractor</taxon>
    </lineage>
</organism>
<keyword evidence="3" id="KW-1185">Reference proteome</keyword>
<dbReference type="PROSITE" id="PS51257">
    <property type="entry name" value="PROKAR_LIPOPROTEIN"/>
    <property type="match status" value="1"/>
</dbReference>
<reference evidence="2 3" key="1">
    <citation type="submission" date="2024-03" db="EMBL/GenBank/DDBJ databases">
        <title>Human intestinal bacterial collection.</title>
        <authorList>
            <person name="Pauvert C."/>
            <person name="Hitch T.C.A."/>
            <person name="Clavel T."/>
        </authorList>
    </citation>
    <scope>NUCLEOTIDE SEQUENCE [LARGE SCALE GENOMIC DNA]</scope>
    <source>
        <strain evidence="2 3">CLA-AP-H29</strain>
    </source>
</reference>
<protein>
    <submittedName>
        <fullName evidence="2">Surface glycoprotein</fullName>
    </submittedName>
</protein>
<feature type="chain" id="PRO_5047222116" evidence="1">
    <location>
        <begin position="23"/>
        <end position="213"/>
    </location>
</feature>